<feature type="transmembrane region" description="Helical" evidence="1">
    <location>
        <begin position="6"/>
        <end position="25"/>
    </location>
</feature>
<protein>
    <submittedName>
        <fullName evidence="2">Uncharacterized protein</fullName>
    </submittedName>
</protein>
<organism evidence="2 3">
    <name type="scientific">Diversispora epigaea</name>
    <dbReference type="NCBI Taxonomy" id="1348612"/>
    <lineage>
        <taxon>Eukaryota</taxon>
        <taxon>Fungi</taxon>
        <taxon>Fungi incertae sedis</taxon>
        <taxon>Mucoromycota</taxon>
        <taxon>Glomeromycotina</taxon>
        <taxon>Glomeromycetes</taxon>
        <taxon>Diversisporales</taxon>
        <taxon>Diversisporaceae</taxon>
        <taxon>Diversispora</taxon>
    </lineage>
</organism>
<accession>A0A397IY63</accession>
<dbReference type="OrthoDB" id="2400707at2759"/>
<keyword evidence="3" id="KW-1185">Reference proteome</keyword>
<proteinExistence type="predicted"/>
<evidence type="ECO:0000313" key="2">
    <source>
        <dbReference type="EMBL" id="RHZ78044.1"/>
    </source>
</evidence>
<keyword evidence="1" id="KW-1133">Transmembrane helix</keyword>
<keyword evidence="1" id="KW-0472">Membrane</keyword>
<evidence type="ECO:0000313" key="3">
    <source>
        <dbReference type="Proteomes" id="UP000266861"/>
    </source>
</evidence>
<name>A0A397IY63_9GLOM</name>
<dbReference type="Proteomes" id="UP000266861">
    <property type="component" value="Unassembled WGS sequence"/>
</dbReference>
<reference evidence="2 3" key="1">
    <citation type="submission" date="2018-08" db="EMBL/GenBank/DDBJ databases">
        <title>Genome and evolution of the arbuscular mycorrhizal fungus Diversispora epigaea (formerly Glomus versiforme) and its bacterial endosymbionts.</title>
        <authorList>
            <person name="Sun X."/>
            <person name="Fei Z."/>
            <person name="Harrison M."/>
        </authorList>
    </citation>
    <scope>NUCLEOTIDE SEQUENCE [LARGE SCALE GENOMIC DNA]</scope>
    <source>
        <strain evidence="2 3">IT104</strain>
    </source>
</reference>
<gene>
    <name evidence="2" type="ORF">Glove_168g84</name>
</gene>
<dbReference type="AlphaFoldDB" id="A0A397IY63"/>
<evidence type="ECO:0000256" key="1">
    <source>
        <dbReference type="SAM" id="Phobius"/>
    </source>
</evidence>
<comment type="caution">
    <text evidence="2">The sequence shown here is derived from an EMBL/GenBank/DDBJ whole genome shotgun (WGS) entry which is preliminary data.</text>
</comment>
<keyword evidence="1" id="KW-0812">Transmembrane</keyword>
<sequence>MEMLYTIAQENISVYIILTILLIFIRKNISPTPAPTPIPITIDPVTQKLKQDILALQNKIAQMETEAEWRSEVRSKGQASVQSYRSEYPDKIETLWVEFTAIFDERRKREKRSPTQMYN</sequence>
<dbReference type="EMBL" id="PQFF01000158">
    <property type="protein sequence ID" value="RHZ78044.1"/>
    <property type="molecule type" value="Genomic_DNA"/>
</dbReference>